<protein>
    <submittedName>
        <fullName evidence="1">Uncharacterized protein</fullName>
    </submittedName>
</protein>
<organism evidence="1 2">
    <name type="scientific">Fusarium kuroshium</name>
    <dbReference type="NCBI Taxonomy" id="2010991"/>
    <lineage>
        <taxon>Eukaryota</taxon>
        <taxon>Fungi</taxon>
        <taxon>Dikarya</taxon>
        <taxon>Ascomycota</taxon>
        <taxon>Pezizomycotina</taxon>
        <taxon>Sordariomycetes</taxon>
        <taxon>Hypocreomycetidae</taxon>
        <taxon>Hypocreales</taxon>
        <taxon>Nectriaceae</taxon>
        <taxon>Fusarium</taxon>
        <taxon>Fusarium solani species complex</taxon>
    </lineage>
</organism>
<name>A0A3M2R5J9_9HYPO</name>
<proteinExistence type="predicted"/>
<dbReference type="AlphaFoldDB" id="A0A3M2R5J9"/>
<sequence>MPSPVRTINMNSTIDYMWRCHGCFQENVLDHCPSCFNCAHIRCGYCEVYLNPVKNAPKPPAPTPMWTCCNCGLDNCLTTTTSCMGCSHYFDNTCQTHWAYAQG</sequence>
<gene>
    <name evidence="1" type="ORF">CDV36_015894</name>
</gene>
<dbReference type="EMBL" id="NKUJ01000693">
    <property type="protein sequence ID" value="RMJ00550.1"/>
    <property type="molecule type" value="Genomic_DNA"/>
</dbReference>
<comment type="caution">
    <text evidence="1">The sequence shown here is derived from an EMBL/GenBank/DDBJ whole genome shotgun (WGS) entry which is preliminary data.</text>
</comment>
<evidence type="ECO:0000313" key="2">
    <source>
        <dbReference type="Proteomes" id="UP000277212"/>
    </source>
</evidence>
<dbReference type="OrthoDB" id="10352779at2759"/>
<dbReference type="Proteomes" id="UP000277212">
    <property type="component" value="Unassembled WGS sequence"/>
</dbReference>
<evidence type="ECO:0000313" key="1">
    <source>
        <dbReference type="EMBL" id="RMJ00550.1"/>
    </source>
</evidence>
<keyword evidence="2" id="KW-1185">Reference proteome</keyword>
<reference evidence="1 2" key="1">
    <citation type="submission" date="2017-06" db="EMBL/GenBank/DDBJ databases">
        <title>Comparative genomic analysis of Ambrosia Fusariam Clade fungi.</title>
        <authorList>
            <person name="Stajich J.E."/>
            <person name="Carrillo J."/>
            <person name="Kijimoto T."/>
            <person name="Eskalen A."/>
            <person name="O'Donnell K."/>
            <person name="Kasson M."/>
        </authorList>
    </citation>
    <scope>NUCLEOTIDE SEQUENCE [LARGE SCALE GENOMIC DNA]</scope>
    <source>
        <strain evidence="1">UCR3666</strain>
    </source>
</reference>
<accession>A0A3M2R5J9</accession>